<protein>
    <submittedName>
        <fullName evidence="1">Uncharacterized protein</fullName>
    </submittedName>
</protein>
<dbReference type="Proteomes" id="UP001218218">
    <property type="component" value="Unassembled WGS sequence"/>
</dbReference>
<organism evidence="1 2">
    <name type="scientific">Mycena albidolilacea</name>
    <dbReference type="NCBI Taxonomy" id="1033008"/>
    <lineage>
        <taxon>Eukaryota</taxon>
        <taxon>Fungi</taxon>
        <taxon>Dikarya</taxon>
        <taxon>Basidiomycota</taxon>
        <taxon>Agaricomycotina</taxon>
        <taxon>Agaricomycetes</taxon>
        <taxon>Agaricomycetidae</taxon>
        <taxon>Agaricales</taxon>
        <taxon>Marasmiineae</taxon>
        <taxon>Mycenaceae</taxon>
        <taxon>Mycena</taxon>
    </lineage>
</organism>
<accession>A0AAD7EY90</accession>
<dbReference type="EMBL" id="JARIHO010000010">
    <property type="protein sequence ID" value="KAJ7354255.1"/>
    <property type="molecule type" value="Genomic_DNA"/>
</dbReference>
<comment type="caution">
    <text evidence="1">The sequence shown here is derived from an EMBL/GenBank/DDBJ whole genome shotgun (WGS) entry which is preliminary data.</text>
</comment>
<reference evidence="1" key="1">
    <citation type="submission" date="2023-03" db="EMBL/GenBank/DDBJ databases">
        <title>Massive genome expansion in bonnet fungi (Mycena s.s.) driven by repeated elements and novel gene families across ecological guilds.</title>
        <authorList>
            <consortium name="Lawrence Berkeley National Laboratory"/>
            <person name="Harder C.B."/>
            <person name="Miyauchi S."/>
            <person name="Viragh M."/>
            <person name="Kuo A."/>
            <person name="Thoen E."/>
            <person name="Andreopoulos B."/>
            <person name="Lu D."/>
            <person name="Skrede I."/>
            <person name="Drula E."/>
            <person name="Henrissat B."/>
            <person name="Morin E."/>
            <person name="Kohler A."/>
            <person name="Barry K."/>
            <person name="LaButti K."/>
            <person name="Morin E."/>
            <person name="Salamov A."/>
            <person name="Lipzen A."/>
            <person name="Mereny Z."/>
            <person name="Hegedus B."/>
            <person name="Baldrian P."/>
            <person name="Stursova M."/>
            <person name="Weitz H."/>
            <person name="Taylor A."/>
            <person name="Grigoriev I.V."/>
            <person name="Nagy L.G."/>
            <person name="Martin F."/>
            <person name="Kauserud H."/>
        </authorList>
    </citation>
    <scope>NUCLEOTIDE SEQUENCE</scope>
    <source>
        <strain evidence="1">CBHHK002</strain>
    </source>
</reference>
<evidence type="ECO:0000313" key="1">
    <source>
        <dbReference type="EMBL" id="KAJ7354255.1"/>
    </source>
</evidence>
<gene>
    <name evidence="1" type="ORF">DFH08DRAFT_804174</name>
</gene>
<keyword evidence="2" id="KW-1185">Reference proteome</keyword>
<proteinExistence type="predicted"/>
<dbReference type="AlphaFoldDB" id="A0AAD7EY90"/>
<evidence type="ECO:0000313" key="2">
    <source>
        <dbReference type="Proteomes" id="UP001218218"/>
    </source>
</evidence>
<sequence length="347" mass="38570">MYSAAWSATDLTNIHCIPFLSLLGTMLSPRFNYTKSNGPRLVSSGDTLAQKTSSENAPSNISLSTSVRCHISAPAWVRASVCTSPVCIGLCILHSCPHFSRILHHRLHPQGINYRPGSRSTGAAADELSPADWDSLAQTRSTRQKRAHQVPGNYERKGRKLGFQSRLGAGRFTLIWHTLSRMWADTSACILAVGFRGIQPATNYDGRTAYSYRQIITTSGQQGSDWTTRKCVSTITGRCENDGWLALAWLLPEVNKGGPATTQQYPPPPSRASLPIGLEITTEGQHKPRIGDKEALANMEERTSWRNSEYRLLRRRSLVENERRDGLQERVVEIEDLELTHDGRTGK</sequence>
<name>A0AAD7EY90_9AGAR</name>